<keyword evidence="2" id="KW-1185">Reference proteome</keyword>
<dbReference type="AlphaFoldDB" id="A0A510XXX9"/>
<gene>
    <name evidence="1" type="ORF">PES01_27500</name>
</gene>
<dbReference type="EMBL" id="BJUM01000028">
    <property type="protein sequence ID" value="GEK55905.1"/>
    <property type="molecule type" value="Genomic_DNA"/>
</dbReference>
<protein>
    <submittedName>
        <fullName evidence="1">Uncharacterized protein</fullName>
    </submittedName>
</protein>
<organism evidence="1 2">
    <name type="scientific">Pseudoalteromonas espejiana</name>
    <dbReference type="NCBI Taxonomy" id="28107"/>
    <lineage>
        <taxon>Bacteria</taxon>
        <taxon>Pseudomonadati</taxon>
        <taxon>Pseudomonadota</taxon>
        <taxon>Gammaproteobacteria</taxon>
        <taxon>Alteromonadales</taxon>
        <taxon>Pseudoalteromonadaceae</taxon>
        <taxon>Pseudoalteromonas</taxon>
    </lineage>
</organism>
<evidence type="ECO:0000313" key="2">
    <source>
        <dbReference type="Proteomes" id="UP000321419"/>
    </source>
</evidence>
<evidence type="ECO:0000313" key="1">
    <source>
        <dbReference type="EMBL" id="GEK55905.1"/>
    </source>
</evidence>
<comment type="caution">
    <text evidence="1">The sequence shown here is derived from an EMBL/GenBank/DDBJ whole genome shotgun (WGS) entry which is preliminary data.</text>
</comment>
<reference evidence="1 2" key="1">
    <citation type="submission" date="2019-07" db="EMBL/GenBank/DDBJ databases">
        <title>Whole genome shotgun sequence of Pseudoalteromonas espejiana NBRC 102222.</title>
        <authorList>
            <person name="Hosoyama A."/>
            <person name="Uohara A."/>
            <person name="Ohji S."/>
            <person name="Ichikawa N."/>
        </authorList>
    </citation>
    <scope>NUCLEOTIDE SEQUENCE [LARGE SCALE GENOMIC DNA]</scope>
    <source>
        <strain evidence="1 2">NBRC 102222</strain>
    </source>
</reference>
<name>A0A510XXX9_9GAMM</name>
<proteinExistence type="predicted"/>
<dbReference type="OrthoDB" id="111944at2"/>
<dbReference type="Proteomes" id="UP000321419">
    <property type="component" value="Unassembled WGS sequence"/>
</dbReference>
<accession>A0A510XXX9</accession>
<sequence>MTCKYERLFIDVLNLKSVNEAPTKQHEIYFNEINKFTKHLLILTPQQVIDYLSLDKHYTQNDLELMEKEQTLFSVTQTSEKSNRGYPAFQFDAGAVRPVIASILKILDGDYKNWDLALWFNSFNCDLDMSLIKALDTMPLEQVLKEVDKEKSPY</sequence>